<dbReference type="SUPFAM" id="SSF56672">
    <property type="entry name" value="DNA/RNA polymerases"/>
    <property type="match status" value="1"/>
</dbReference>
<dbReference type="InterPro" id="IPR007201">
    <property type="entry name" value="Mei2-like_Rrm_C"/>
</dbReference>
<dbReference type="InterPro" id="IPR043128">
    <property type="entry name" value="Rev_trsase/Diguanyl_cyclase"/>
</dbReference>
<evidence type="ECO:0000256" key="7">
    <source>
        <dbReference type="ARBA" id="ARBA00030350"/>
    </source>
</evidence>
<dbReference type="GO" id="GO:0003723">
    <property type="term" value="F:RNA binding"/>
    <property type="evidence" value="ECO:0007669"/>
    <property type="project" value="UniProtKB-UniRule"/>
</dbReference>
<dbReference type="SMART" id="SM00360">
    <property type="entry name" value="RRM"/>
    <property type="match status" value="3"/>
</dbReference>
<keyword evidence="9" id="KW-1133">Transmembrane helix</keyword>
<dbReference type="EMBL" id="JAGFBR010000019">
    <property type="protein sequence ID" value="KAH0449013.1"/>
    <property type="molecule type" value="Genomic_DNA"/>
</dbReference>
<dbReference type="PANTHER" id="PTHR36716:SF2">
    <property type="entry name" value="F3H9.20 PROTEIN"/>
    <property type="match status" value="1"/>
</dbReference>
<dbReference type="InterPro" id="IPR019275">
    <property type="entry name" value="DUF2301"/>
</dbReference>
<evidence type="ECO:0000256" key="6">
    <source>
        <dbReference type="ARBA" id="ARBA00023277"/>
    </source>
</evidence>
<feature type="domain" description="RRM" evidence="10">
    <location>
        <begin position="645"/>
        <end position="718"/>
    </location>
</feature>
<dbReference type="Pfam" id="PF10250">
    <property type="entry name" value="O-FucT"/>
    <property type="match status" value="1"/>
</dbReference>
<dbReference type="Proteomes" id="UP000775213">
    <property type="component" value="Unassembled WGS sequence"/>
</dbReference>
<dbReference type="Gene3D" id="3.30.70.330">
    <property type="match status" value="2"/>
</dbReference>
<name>A0AAV7G014_DENCH</name>
<evidence type="ECO:0000256" key="5">
    <source>
        <dbReference type="ARBA" id="ARBA00023253"/>
    </source>
</evidence>
<dbReference type="InterPro" id="IPR012677">
    <property type="entry name" value="Nucleotide-bd_a/b_plait_sf"/>
</dbReference>
<dbReference type="InterPro" id="IPR000504">
    <property type="entry name" value="RRM_dom"/>
</dbReference>
<feature type="transmembrane region" description="Helical" evidence="9">
    <location>
        <begin position="2227"/>
        <end position="2245"/>
    </location>
</feature>
<proteinExistence type="inferred from homology"/>
<feature type="domain" description="Reverse transcriptase" evidence="11">
    <location>
        <begin position="1"/>
        <end position="177"/>
    </location>
</feature>
<dbReference type="GO" id="GO:0016757">
    <property type="term" value="F:glycosyltransferase activity"/>
    <property type="evidence" value="ECO:0007669"/>
    <property type="project" value="UniProtKB-KW"/>
</dbReference>
<protein>
    <recommendedName>
        <fullName evidence="7">O-fucosyltransferase family protein</fullName>
    </recommendedName>
</protein>
<dbReference type="InterPro" id="IPR019378">
    <property type="entry name" value="GDP-Fuc_O-FucTrfase"/>
</dbReference>
<dbReference type="Gene3D" id="3.30.70.270">
    <property type="match status" value="1"/>
</dbReference>
<evidence type="ECO:0000259" key="10">
    <source>
        <dbReference type="PROSITE" id="PS50102"/>
    </source>
</evidence>
<keyword evidence="9" id="KW-0472">Membrane</keyword>
<dbReference type="CDD" id="cd12524">
    <property type="entry name" value="RRM1_MEI2_like"/>
    <property type="match status" value="1"/>
</dbReference>
<dbReference type="Pfam" id="PF00076">
    <property type="entry name" value="RRM_1"/>
    <property type="match status" value="2"/>
</dbReference>
<dbReference type="SUPFAM" id="SSF54928">
    <property type="entry name" value="RNA-binding domain, RBD"/>
    <property type="match status" value="2"/>
</dbReference>
<keyword evidence="3" id="KW-0808">Transferase</keyword>
<evidence type="ECO:0000256" key="9">
    <source>
        <dbReference type="SAM" id="Phobius"/>
    </source>
</evidence>
<keyword evidence="9" id="KW-0812">Transmembrane</keyword>
<keyword evidence="6" id="KW-0119">Carbohydrate metabolism</keyword>
<dbReference type="CDD" id="cd11299">
    <property type="entry name" value="O-FucT_plant"/>
    <property type="match status" value="1"/>
</dbReference>
<feature type="transmembrane region" description="Helical" evidence="9">
    <location>
        <begin position="2198"/>
        <end position="2215"/>
    </location>
</feature>
<accession>A0AAV7G014</accession>
<sequence>MPGRSTMEAIHLLRGLMEKYRENKEDLHMIFIDLEKAYDKVPREVLCRVLEKKGVNNAYIQIIKDMYAGAITCVQTHGGLTKYFPISIGLHQGSALSPYLFALVMDVLTRHLQEDVPWCMLFADDILLVDKTREGVESKLELWRSTLESKGFRLSRSKTEYMECNFSNNRPSEGIVTLGDQVINKNTCFRYLVSNVQSDGEIDGDIISRIQVGWLKWRNALGLLCDRKVPLKLKGKFYKMVVRSAMLYGAECWPLKEKHNYKLSVAEMRMLRWMSGFTLRDSIRNEHIREKVGVAPMEDKIRKSRLRCFLLTSILFKNAFPYLYLCIVISLGREEMSLMPGGKSFSSSPLEKLHPMGGNYMNFLEPPRTFLSKGQKARTSAGNNLLGAESPSNLSVTCLGASNQDIFSQANAFMQPATNGFHYENSLFSSSLSETFGKSVLLSTEAHFGKSVDANDSKFVEDEPLESLKEIEAQTIGDLLPNDDDLLSGVIDDIECVAQANSGDEDDLFCSGGGMELESDESFNCSRTSDAVRGVASSCQLGGLNATYAGEIMYGKQTSRTLLVRNIKSNVEDAELRILFEQFGDIRRLHTVGKNQGFVLVSYYDIRSARNAMRAIQDRLLRQHKIDLNYYFPKENSSEHDIDNDTLIVFNLDSTVSSDDIRQIFGSYGEIKEIFHDPCNQNQRAIEFYDVRAAEAAFYALNMNEIAGKRIKIEPVCAGAGWRWTVGSNLSYFFKMEAKFAGTIRYWNFDLPYIGVIVRFIGSNLHFVSKIEIHVYGCGLTKKFPISVGLHQGSALSPYLFALVMDVLTRDLLEDASWCMLFANDILLVDNTKEGVEGKLELWSNRSSGGFVILSDQVINKSTYFRYLGSIVQSDGEIDGDIISRIQVGWMKWRNALGLLCDRKVPLKLKGKFYKMVVRPAMLYVAKCWPLKEKHNIKLSVAEMRMLRWMSGFTLRDRKQNEHIREKVYLPINNFNTLKNLASNYLGLSSSFSLGRQSSLELELEGSTICMNGSSPSNSMLEIGAPSRTIGYGANISVGLDSGSIQSSALQTLISPFMESKFPGISSTVPRSMSSPIRVTMVGNHGSQSNLDELSHSLGQMNFGFQNIPTFHPHSLPEFHNGPISSIPYNTIRAVPSMGTNINSRIADGIDTQQNRQGAGHINSHSFDHKEGKAISPINGHQYIQNNSNINFHHSPGSLMWQNSPSFVNNFPAAPQQLHGLPRGPSHIMNNFVPLHHHHVGSAPALNPSLWGRRTTYAGDCIEAPSIHPGSLGNMGFSGTSPMHPFGISSHNIYTHDCRNCIDPSASAHVGSPSPQQRSHILHGRNSLNSAATAYDSPGERIRSRRCDSTVSQPDNKKQFDLDISRIVRGEDSRTTLMIKNIPNKYTSKMLLATIDEQHKGTYDFIYLPIDFKNKCNVGYAFINLNDPKHIIPFHKAFNGKKWEKFNSEKVASLAYARIQGKAALIAHFQNSSLMNEDKRSPFPWELISDQDLEDPGLQTMKSSNLEAHRTLEMEMICPTTAQILLQALPKTEPLSGTLLLAVPLLLIAFFFAARSSPFSAISLSRNPSSLPASRRGSAIWSANRLFEWRPCGWWTAKAITALPDRSNGYVRIDCYGGLNQMRRDLCDGVGIARLLNATLVLPKFEVAAYWNESSGFEDIFDVDYFIQQTKGFVEVVKEFPDDLASKEPFKVDCSKRKGNFDYVEAVLPALKKHHYISITPAMSQRRDRYPLYAKAALCQSCYRALRLNKALEAKAMELFNAIPKPFLSLHLRFEPDMVAYSQCEYSGLSPSSLAAIDSARGDRKPWTGDAAIAWRNRGKCPLTPAETAFILHSLSIPTNTNIYLAAGDGLMEIEGLTGSYTNVFSKSSFLDTEDFVNMHGNTKAALDYYISINSDGYIATYFGNMDKMVSAMRVLNGMHKTLFLSRRAFAKYSEKGLQAEKLADALWREHFDDFVTGRGFALPECFCEFKLAAIESRSIIAWRRPPETMAALHSSALIASVSPRSPARVSQVFQRGLYGGSVLSAVEVQISSSIGRSRNLSNSFASTPWSPLPARYGSRSVCCEAAGEGSSESFDGTVYKGIYGPWTIEPSDVREVILYRSGLVTAASSFVLAAASAFLPENATFREFFKQNIDFIYVAGAGGLGLSLLLIHIYVTPIKRFLQALWVIGVFGSAATYLYLANPLDEGLVQYVIENPSAIWFVGPLFAALTGLVFKEGLCYGKLEAGVLTFIIPVLLLGHLTGLMDNGTKLNLLGLWMALFVVFAARKFQQPIKDDIGDKSVFIFNALPEADKDALIKKLQQKDDGLLD</sequence>
<dbReference type="InterPro" id="IPR024709">
    <property type="entry name" value="FucosylTrfase_pln"/>
</dbReference>
<dbReference type="PROSITE" id="PS50102">
    <property type="entry name" value="RRM"/>
    <property type="match status" value="2"/>
</dbReference>
<dbReference type="InterPro" id="IPR034454">
    <property type="entry name" value="MEI2-like_RRM3"/>
</dbReference>
<dbReference type="InterPro" id="IPR034453">
    <property type="entry name" value="MEI2-like_RRM1"/>
</dbReference>
<evidence type="ECO:0000256" key="3">
    <source>
        <dbReference type="ARBA" id="ARBA00022679"/>
    </source>
</evidence>
<keyword evidence="2" id="KW-0328">Glycosyltransferase</keyword>
<dbReference type="PANTHER" id="PTHR36716">
    <property type="entry name" value="F3H9.20 PROTEIN"/>
    <property type="match status" value="1"/>
</dbReference>
<evidence type="ECO:0000256" key="4">
    <source>
        <dbReference type="ARBA" id="ARBA00022737"/>
    </source>
</evidence>
<keyword evidence="5" id="KW-0294">Fucose metabolism</keyword>
<dbReference type="InterPro" id="IPR000477">
    <property type="entry name" value="RT_dom"/>
</dbReference>
<dbReference type="Pfam" id="PF10063">
    <property type="entry name" value="DUF2301"/>
    <property type="match status" value="1"/>
</dbReference>
<evidence type="ECO:0000256" key="1">
    <source>
        <dbReference type="ARBA" id="ARBA00007737"/>
    </source>
</evidence>
<dbReference type="Pfam" id="PF04059">
    <property type="entry name" value="RRM_2"/>
    <property type="match status" value="1"/>
</dbReference>
<dbReference type="InterPro" id="IPR043502">
    <property type="entry name" value="DNA/RNA_pol_sf"/>
</dbReference>
<evidence type="ECO:0000313" key="13">
    <source>
        <dbReference type="Proteomes" id="UP000775213"/>
    </source>
</evidence>
<feature type="domain" description="RRM" evidence="10">
    <location>
        <begin position="560"/>
        <end position="633"/>
    </location>
</feature>
<feature type="transmembrane region" description="Helical" evidence="9">
    <location>
        <begin position="2163"/>
        <end position="2182"/>
    </location>
</feature>
<keyword evidence="4" id="KW-0677">Repeat</keyword>
<dbReference type="CDD" id="cd01650">
    <property type="entry name" value="RT_nLTR_like"/>
    <property type="match status" value="1"/>
</dbReference>
<organism evidence="12 13">
    <name type="scientific">Dendrobium chrysotoxum</name>
    <name type="common">Orchid</name>
    <dbReference type="NCBI Taxonomy" id="161865"/>
    <lineage>
        <taxon>Eukaryota</taxon>
        <taxon>Viridiplantae</taxon>
        <taxon>Streptophyta</taxon>
        <taxon>Embryophyta</taxon>
        <taxon>Tracheophyta</taxon>
        <taxon>Spermatophyta</taxon>
        <taxon>Magnoliopsida</taxon>
        <taxon>Liliopsida</taxon>
        <taxon>Asparagales</taxon>
        <taxon>Orchidaceae</taxon>
        <taxon>Epidendroideae</taxon>
        <taxon>Malaxideae</taxon>
        <taxon>Dendrobiinae</taxon>
        <taxon>Dendrobium</taxon>
    </lineage>
</organism>
<dbReference type="GO" id="GO:0006004">
    <property type="term" value="P:fucose metabolic process"/>
    <property type="evidence" value="ECO:0007669"/>
    <property type="project" value="UniProtKB-KW"/>
</dbReference>
<feature type="transmembrane region" description="Helical" evidence="9">
    <location>
        <begin position="2136"/>
        <end position="2156"/>
    </location>
</feature>
<keyword evidence="13" id="KW-1185">Reference proteome</keyword>
<dbReference type="PROSITE" id="PS50878">
    <property type="entry name" value="RT_POL"/>
    <property type="match status" value="1"/>
</dbReference>
<dbReference type="CDD" id="cd12531">
    <property type="entry name" value="RRM3_MEI2_like"/>
    <property type="match status" value="1"/>
</dbReference>
<feature type="transmembrane region" description="Helical" evidence="9">
    <location>
        <begin position="2251"/>
        <end position="2269"/>
    </location>
</feature>
<evidence type="ECO:0000256" key="2">
    <source>
        <dbReference type="ARBA" id="ARBA00022676"/>
    </source>
</evidence>
<evidence type="ECO:0000313" key="12">
    <source>
        <dbReference type="EMBL" id="KAH0449013.1"/>
    </source>
</evidence>
<comment type="caution">
    <text evidence="12">The sequence shown here is derived from an EMBL/GenBank/DDBJ whole genome shotgun (WGS) entry which is preliminary data.</text>
</comment>
<gene>
    <name evidence="12" type="ORF">IEQ34_022813</name>
</gene>
<reference evidence="12 13" key="1">
    <citation type="journal article" date="2021" name="Hortic Res">
        <title>Chromosome-scale assembly of the Dendrobium chrysotoxum genome enhances the understanding of orchid evolution.</title>
        <authorList>
            <person name="Zhang Y."/>
            <person name="Zhang G.Q."/>
            <person name="Zhang D."/>
            <person name="Liu X.D."/>
            <person name="Xu X.Y."/>
            <person name="Sun W.H."/>
            <person name="Yu X."/>
            <person name="Zhu X."/>
            <person name="Wang Z.W."/>
            <person name="Zhao X."/>
            <person name="Zhong W.Y."/>
            <person name="Chen H."/>
            <person name="Yin W.L."/>
            <person name="Huang T."/>
            <person name="Niu S.C."/>
            <person name="Liu Z.J."/>
        </authorList>
    </citation>
    <scope>NUCLEOTIDE SEQUENCE [LARGE SCALE GENOMIC DNA]</scope>
    <source>
        <strain evidence="12">Lindl</strain>
    </source>
</reference>
<comment type="similarity">
    <text evidence="1">Belongs to the glycosyltransferase GT106 family.</text>
</comment>
<evidence type="ECO:0000259" key="11">
    <source>
        <dbReference type="PROSITE" id="PS50878"/>
    </source>
</evidence>
<dbReference type="Pfam" id="PF00078">
    <property type="entry name" value="RVT_1"/>
    <property type="match status" value="2"/>
</dbReference>
<dbReference type="InterPro" id="IPR035979">
    <property type="entry name" value="RBD_domain_sf"/>
</dbReference>
<evidence type="ECO:0000256" key="8">
    <source>
        <dbReference type="PROSITE-ProRule" id="PRU00176"/>
    </source>
</evidence>
<dbReference type="GO" id="GO:0009507">
    <property type="term" value="C:chloroplast"/>
    <property type="evidence" value="ECO:0007669"/>
    <property type="project" value="TreeGrafter"/>
</dbReference>
<keyword evidence="8" id="KW-0694">RNA-binding</keyword>